<sequence length="223" mass="24645">MCPDDTFDVKLVAGNQTEVITQVRGSHADQFVVLEVGHLSVDAFTLLTTNMRTITTSMGSLLSQTHKKNNLELIVNAMLAEDVPTPIIMREAGMEARAKRTIIKSGYWANAADISKLAGYSVSNPSSQPNRWKKQGAIFAINFNGTDYYPTFALDENANYRPYKAMMDIIAIFKGHKSEWGMAFWFQSINSFLGGKRPQNLLASDPGRVIEAALDEIQGVLHG</sequence>
<evidence type="ECO:0000313" key="1">
    <source>
        <dbReference type="EMBL" id="TVU87350.1"/>
    </source>
</evidence>
<organism evidence="1 2">
    <name type="scientific">Vreelandella titanicae</name>
    <dbReference type="NCBI Taxonomy" id="664683"/>
    <lineage>
        <taxon>Bacteria</taxon>
        <taxon>Pseudomonadati</taxon>
        <taxon>Pseudomonadota</taxon>
        <taxon>Gammaproteobacteria</taxon>
        <taxon>Oceanospirillales</taxon>
        <taxon>Halomonadaceae</taxon>
        <taxon>Vreelandella</taxon>
    </lineage>
</organism>
<proteinExistence type="predicted"/>
<dbReference type="AlphaFoldDB" id="A0A558J183"/>
<dbReference type="EMBL" id="VNFE01000010">
    <property type="protein sequence ID" value="TVU87350.1"/>
    <property type="molecule type" value="Genomic_DNA"/>
</dbReference>
<accession>A0A558J183</accession>
<reference evidence="1 2" key="1">
    <citation type="submission" date="2019-07" db="EMBL/GenBank/DDBJ databases">
        <title>Diversity of Bacteria from Kongsfjorden, Arctic.</title>
        <authorList>
            <person name="Yu Y."/>
        </authorList>
    </citation>
    <scope>NUCLEOTIDE SEQUENCE [LARGE SCALE GENOMIC DNA]</scope>
    <source>
        <strain evidence="1 2">SM1922</strain>
    </source>
</reference>
<comment type="caution">
    <text evidence="1">The sequence shown here is derived from an EMBL/GenBank/DDBJ whole genome shotgun (WGS) entry which is preliminary data.</text>
</comment>
<evidence type="ECO:0000313" key="2">
    <source>
        <dbReference type="Proteomes" id="UP000317288"/>
    </source>
</evidence>
<protein>
    <recommendedName>
        <fullName evidence="3">DUF2384 domain-containing protein</fullName>
    </recommendedName>
</protein>
<evidence type="ECO:0008006" key="3">
    <source>
        <dbReference type="Google" id="ProtNLM"/>
    </source>
</evidence>
<dbReference type="Proteomes" id="UP000317288">
    <property type="component" value="Unassembled WGS sequence"/>
</dbReference>
<gene>
    <name evidence="1" type="ORF">FQP89_22495</name>
</gene>
<dbReference type="RefSeq" id="WP_144815782.1">
    <property type="nucleotide sequence ID" value="NZ_VNFE01000010.1"/>
</dbReference>
<name>A0A558J183_9GAMM</name>